<gene>
    <name evidence="1" type="ORF">HPB50_003603</name>
</gene>
<dbReference type="EMBL" id="CM023491">
    <property type="protein sequence ID" value="KAH6940638.1"/>
    <property type="molecule type" value="Genomic_DNA"/>
</dbReference>
<sequence length="152" mass="16725">MTLSLYLPSDRKAHGTKEYQETEEIFDVGSIVIDDSPDKEMINSSTGQKHMADDNEDYGFQSTPATEVHDQSRQTPSLDSPEAFLSGDIQPFVRGGSQLQNNLSVVLNQHTTVQMFSLLSVETQASQLPSTGYERHVSEESSVSSPPIDAEC</sequence>
<protein>
    <submittedName>
        <fullName evidence="1">Uncharacterized protein</fullName>
    </submittedName>
</protein>
<proteinExistence type="predicted"/>
<name>A0ACB7T3E9_HYAAI</name>
<dbReference type="Proteomes" id="UP000821845">
    <property type="component" value="Chromosome 11"/>
</dbReference>
<comment type="caution">
    <text evidence="1">The sequence shown here is derived from an EMBL/GenBank/DDBJ whole genome shotgun (WGS) entry which is preliminary data.</text>
</comment>
<keyword evidence="2" id="KW-1185">Reference proteome</keyword>
<reference evidence="1" key="1">
    <citation type="submission" date="2020-05" db="EMBL/GenBank/DDBJ databases">
        <title>Large-scale comparative analyses of tick genomes elucidate their genetic diversity and vector capacities.</title>
        <authorList>
            <person name="Jia N."/>
            <person name="Wang J."/>
            <person name="Shi W."/>
            <person name="Du L."/>
            <person name="Sun Y."/>
            <person name="Zhan W."/>
            <person name="Jiang J."/>
            <person name="Wang Q."/>
            <person name="Zhang B."/>
            <person name="Ji P."/>
            <person name="Sakyi L.B."/>
            <person name="Cui X."/>
            <person name="Yuan T."/>
            <person name="Jiang B."/>
            <person name="Yang W."/>
            <person name="Lam T.T.-Y."/>
            <person name="Chang Q."/>
            <person name="Ding S."/>
            <person name="Wang X."/>
            <person name="Zhu J."/>
            <person name="Ruan X."/>
            <person name="Zhao L."/>
            <person name="Wei J."/>
            <person name="Que T."/>
            <person name="Du C."/>
            <person name="Cheng J."/>
            <person name="Dai P."/>
            <person name="Han X."/>
            <person name="Huang E."/>
            <person name="Gao Y."/>
            <person name="Liu J."/>
            <person name="Shao H."/>
            <person name="Ye R."/>
            <person name="Li L."/>
            <person name="Wei W."/>
            <person name="Wang X."/>
            <person name="Wang C."/>
            <person name="Yang T."/>
            <person name="Huo Q."/>
            <person name="Li W."/>
            <person name="Guo W."/>
            <person name="Chen H."/>
            <person name="Zhou L."/>
            <person name="Ni X."/>
            <person name="Tian J."/>
            <person name="Zhou Y."/>
            <person name="Sheng Y."/>
            <person name="Liu T."/>
            <person name="Pan Y."/>
            <person name="Xia L."/>
            <person name="Li J."/>
            <person name="Zhao F."/>
            <person name="Cao W."/>
        </authorList>
    </citation>
    <scope>NUCLEOTIDE SEQUENCE</scope>
    <source>
        <strain evidence="1">Hyas-2018</strain>
    </source>
</reference>
<evidence type="ECO:0000313" key="1">
    <source>
        <dbReference type="EMBL" id="KAH6940638.1"/>
    </source>
</evidence>
<evidence type="ECO:0000313" key="2">
    <source>
        <dbReference type="Proteomes" id="UP000821845"/>
    </source>
</evidence>
<accession>A0ACB7T3E9</accession>
<organism evidence="1 2">
    <name type="scientific">Hyalomma asiaticum</name>
    <name type="common">Tick</name>
    <dbReference type="NCBI Taxonomy" id="266040"/>
    <lineage>
        <taxon>Eukaryota</taxon>
        <taxon>Metazoa</taxon>
        <taxon>Ecdysozoa</taxon>
        <taxon>Arthropoda</taxon>
        <taxon>Chelicerata</taxon>
        <taxon>Arachnida</taxon>
        <taxon>Acari</taxon>
        <taxon>Parasitiformes</taxon>
        <taxon>Ixodida</taxon>
        <taxon>Ixodoidea</taxon>
        <taxon>Ixodidae</taxon>
        <taxon>Hyalomminae</taxon>
        <taxon>Hyalomma</taxon>
    </lineage>
</organism>